<dbReference type="PROSITE" id="PS50213">
    <property type="entry name" value="FAS1"/>
    <property type="match status" value="1"/>
</dbReference>
<name>A0A967E7W0_9FLAO</name>
<sequence>MSISLPINSLKRFVAYVWIFTSILFASCYETGKKEYKSAFEKEVNNEADNKTSIPVNMALGNLHTITDIVERNPEFHSFKKALGSTAMLDSITAQKKVTLFAPIDGPLIYNDSVSISQRDMETTNFLRKKWVLNYIVNGQLDIADIKSLLAKENELIQLPTVGKSILTLVQENGIIHVKDGLNLEYDLVIANQSAKNGIVHGLQYRGTK</sequence>
<dbReference type="Pfam" id="PF02469">
    <property type="entry name" value="Fasciclin"/>
    <property type="match status" value="1"/>
</dbReference>
<evidence type="ECO:0000259" key="1">
    <source>
        <dbReference type="PROSITE" id="PS50213"/>
    </source>
</evidence>
<gene>
    <name evidence="2" type="ORF">FK220_016910</name>
</gene>
<dbReference type="InterPro" id="IPR036378">
    <property type="entry name" value="FAS1_dom_sf"/>
</dbReference>
<keyword evidence="3" id="KW-1185">Reference proteome</keyword>
<evidence type="ECO:0000313" key="3">
    <source>
        <dbReference type="Proteomes" id="UP000707206"/>
    </source>
</evidence>
<dbReference type="Proteomes" id="UP000707206">
    <property type="component" value="Unassembled WGS sequence"/>
</dbReference>
<evidence type="ECO:0000313" key="2">
    <source>
        <dbReference type="EMBL" id="NHF61035.1"/>
    </source>
</evidence>
<proteinExistence type="predicted"/>
<dbReference type="RefSeq" id="WP_152575522.1">
    <property type="nucleotide sequence ID" value="NZ_VIKU02000005.1"/>
</dbReference>
<protein>
    <recommendedName>
        <fullName evidence="1">FAS1 domain-containing protein</fullName>
    </recommendedName>
</protein>
<comment type="caution">
    <text evidence="2">The sequence shown here is derived from an EMBL/GenBank/DDBJ whole genome shotgun (WGS) entry which is preliminary data.</text>
</comment>
<dbReference type="Gene3D" id="2.30.180.10">
    <property type="entry name" value="FAS1 domain"/>
    <property type="match status" value="1"/>
</dbReference>
<dbReference type="AlphaFoldDB" id="A0A967E7W0"/>
<organism evidence="2 3">
    <name type="scientific">Pelagihabitans pacificus</name>
    <dbReference type="NCBI Taxonomy" id="2696054"/>
    <lineage>
        <taxon>Bacteria</taxon>
        <taxon>Pseudomonadati</taxon>
        <taxon>Bacteroidota</taxon>
        <taxon>Flavobacteriia</taxon>
        <taxon>Flavobacteriales</taxon>
        <taxon>Flavobacteriaceae</taxon>
        <taxon>Pelagihabitans</taxon>
    </lineage>
</organism>
<dbReference type="InterPro" id="IPR000782">
    <property type="entry name" value="FAS1_domain"/>
</dbReference>
<dbReference type="SUPFAM" id="SSF82153">
    <property type="entry name" value="FAS1 domain"/>
    <property type="match status" value="1"/>
</dbReference>
<feature type="domain" description="FAS1" evidence="1">
    <location>
        <begin position="63"/>
        <end position="207"/>
    </location>
</feature>
<dbReference type="EMBL" id="VIKU02000005">
    <property type="protein sequence ID" value="NHF61035.1"/>
    <property type="molecule type" value="Genomic_DNA"/>
</dbReference>
<reference evidence="2" key="2">
    <citation type="submission" date="2020-03" db="EMBL/GenBank/DDBJ databases">
        <title>Flavobacteriaceae bacterium strain TP-CH-4, a member of the family Flavobacteriaceae isolated from a deep-sea seamount.</title>
        <authorList>
            <person name="Zhang D.-C."/>
        </authorList>
    </citation>
    <scope>NUCLEOTIDE SEQUENCE</scope>
    <source>
        <strain evidence="2">TP-CH-4</strain>
    </source>
</reference>
<accession>A0A967E7W0</accession>
<reference evidence="2" key="1">
    <citation type="submission" date="2019-07" db="EMBL/GenBank/DDBJ databases">
        <authorList>
            <person name="De-Chao Zhang Q."/>
        </authorList>
    </citation>
    <scope>NUCLEOTIDE SEQUENCE</scope>
    <source>
        <strain evidence="2">TP-CH-4</strain>
    </source>
</reference>